<reference evidence="2" key="1">
    <citation type="submission" date="2016-07" db="EMBL/GenBank/DDBJ databases">
        <authorList>
            <person name="Florea S."/>
            <person name="Webb J.S."/>
            <person name="Jaromczyk J."/>
            <person name="Schardl C.L."/>
        </authorList>
    </citation>
    <scope>NUCLEOTIDE SEQUENCE [LARGE SCALE GENOMIC DNA]</scope>
    <source>
        <strain evidence="2">IPB1</strain>
    </source>
</reference>
<accession>A0A1C0TRV1</accession>
<evidence type="ECO:0000313" key="1">
    <source>
        <dbReference type="EMBL" id="OCQ21962.1"/>
    </source>
</evidence>
<dbReference type="Proteomes" id="UP000093366">
    <property type="component" value="Unassembled WGS sequence"/>
</dbReference>
<proteinExistence type="predicted"/>
<organism evidence="1 2">
    <name type="scientific">Pseudoalteromonas luteoviolacea</name>
    <dbReference type="NCBI Taxonomy" id="43657"/>
    <lineage>
        <taxon>Bacteria</taxon>
        <taxon>Pseudomonadati</taxon>
        <taxon>Pseudomonadota</taxon>
        <taxon>Gammaproteobacteria</taxon>
        <taxon>Alteromonadales</taxon>
        <taxon>Pseudoalteromonadaceae</taxon>
        <taxon>Pseudoalteromonas</taxon>
    </lineage>
</organism>
<protein>
    <submittedName>
        <fullName evidence="1">Uncharacterized protein</fullName>
    </submittedName>
</protein>
<dbReference type="AlphaFoldDB" id="A0A1C0TRV1"/>
<sequence length="59" mass="7368">MIWNERVLSKNKCIFGFCDFGSKIYDVQYIWGFQRNRKLDFRVWLILEMNDPLHLHRYI</sequence>
<dbReference type="EMBL" id="MAUJ01000002">
    <property type="protein sequence ID" value="OCQ21962.1"/>
    <property type="molecule type" value="Genomic_DNA"/>
</dbReference>
<name>A0A1C0TRV1_9GAMM</name>
<gene>
    <name evidence="1" type="ORF">A7985_09130</name>
</gene>
<evidence type="ECO:0000313" key="2">
    <source>
        <dbReference type="Proteomes" id="UP000093366"/>
    </source>
</evidence>
<comment type="caution">
    <text evidence="1">The sequence shown here is derived from an EMBL/GenBank/DDBJ whole genome shotgun (WGS) entry which is preliminary data.</text>
</comment>